<gene>
    <name evidence="3" type="ORF">A3H78_02815</name>
</gene>
<dbReference type="Gene3D" id="3.40.50.150">
    <property type="entry name" value="Vaccinia Virus protein VP39"/>
    <property type="match status" value="1"/>
</dbReference>
<dbReference type="GO" id="GO:0005886">
    <property type="term" value="C:plasma membrane"/>
    <property type="evidence" value="ECO:0007669"/>
    <property type="project" value="TreeGrafter"/>
</dbReference>
<dbReference type="GO" id="GO:0008168">
    <property type="term" value="F:methyltransferase activity"/>
    <property type="evidence" value="ECO:0007669"/>
    <property type="project" value="UniProtKB-KW"/>
</dbReference>
<dbReference type="Proteomes" id="UP000177418">
    <property type="component" value="Unassembled WGS sequence"/>
</dbReference>
<dbReference type="GO" id="GO:0032259">
    <property type="term" value="P:methylation"/>
    <property type="evidence" value="ECO:0007669"/>
    <property type="project" value="UniProtKB-KW"/>
</dbReference>
<evidence type="ECO:0008006" key="5">
    <source>
        <dbReference type="Google" id="ProtNLM"/>
    </source>
</evidence>
<comment type="caution">
    <text evidence="3">The sequence shown here is derived from an EMBL/GenBank/DDBJ whole genome shotgun (WGS) entry which is preliminary data.</text>
</comment>
<protein>
    <recommendedName>
        <fullName evidence="5">Methyltransferase domain-containing protein</fullName>
    </recommendedName>
</protein>
<dbReference type="GO" id="GO:0071770">
    <property type="term" value="P:DIM/DIP cell wall layer assembly"/>
    <property type="evidence" value="ECO:0007669"/>
    <property type="project" value="TreeGrafter"/>
</dbReference>
<dbReference type="SUPFAM" id="SSF53335">
    <property type="entry name" value="S-adenosyl-L-methionine-dependent methyltransferases"/>
    <property type="match status" value="1"/>
</dbReference>
<dbReference type="EMBL" id="MGAV01000019">
    <property type="protein sequence ID" value="OGK53442.1"/>
    <property type="molecule type" value="Genomic_DNA"/>
</dbReference>
<dbReference type="AlphaFoldDB" id="A0A1F7JCW0"/>
<keyword evidence="1" id="KW-0489">Methyltransferase</keyword>
<evidence type="ECO:0000256" key="2">
    <source>
        <dbReference type="ARBA" id="ARBA00022679"/>
    </source>
</evidence>
<organism evidence="3 4">
    <name type="scientific">Candidatus Roizmanbacteria bacterium RIFCSPLOWO2_02_FULL_36_11</name>
    <dbReference type="NCBI Taxonomy" id="1802071"/>
    <lineage>
        <taxon>Bacteria</taxon>
        <taxon>Candidatus Roizmaniibacteriota</taxon>
    </lineage>
</organism>
<keyword evidence="2" id="KW-0808">Transferase</keyword>
<evidence type="ECO:0000313" key="4">
    <source>
        <dbReference type="Proteomes" id="UP000177418"/>
    </source>
</evidence>
<evidence type="ECO:0000256" key="1">
    <source>
        <dbReference type="ARBA" id="ARBA00022603"/>
    </source>
</evidence>
<proteinExistence type="predicted"/>
<accession>A0A1F7JCW0</accession>
<name>A0A1F7JCW0_9BACT</name>
<dbReference type="PANTHER" id="PTHR40048:SF1">
    <property type="entry name" value="RHAMNOSYL O-METHYLTRANSFERASE"/>
    <property type="match status" value="1"/>
</dbReference>
<evidence type="ECO:0000313" key="3">
    <source>
        <dbReference type="EMBL" id="OGK53442.1"/>
    </source>
</evidence>
<dbReference type="Pfam" id="PF13578">
    <property type="entry name" value="Methyltransf_24"/>
    <property type="match status" value="1"/>
</dbReference>
<sequence length="294" mass="35234">MKQWQYFDPKFEYEKIFPDLNWPWAGHKYFIYDFIRNLKPKVIVELGTHKGTSFFSMCQAVKDDKLNSKLYAVDTWKGDKHSGFYNESVFELVNQIKNEYYAKEQIFLLKTTFDKAINDFADNSIELLHIDGMHTYKAVKHDFDNWFDKVKKNGIIILHDSNEKEKDFGVYKLWNELKKKYHSIEFYHSHGLGVMFVSRFPSPDIAIFESIWQRYYPVLHENYAIKHESKIYTNKITKLQSEKEQIDAQLNDAYQNIKVLDQHINNLESILNNIKSAKVFKIWQAYNRIKRRIL</sequence>
<reference evidence="3 4" key="1">
    <citation type="journal article" date="2016" name="Nat. Commun.">
        <title>Thousands of microbial genomes shed light on interconnected biogeochemical processes in an aquifer system.</title>
        <authorList>
            <person name="Anantharaman K."/>
            <person name="Brown C.T."/>
            <person name="Hug L.A."/>
            <person name="Sharon I."/>
            <person name="Castelle C.J."/>
            <person name="Probst A.J."/>
            <person name="Thomas B.C."/>
            <person name="Singh A."/>
            <person name="Wilkins M.J."/>
            <person name="Karaoz U."/>
            <person name="Brodie E.L."/>
            <person name="Williams K.H."/>
            <person name="Hubbard S.S."/>
            <person name="Banfield J.F."/>
        </authorList>
    </citation>
    <scope>NUCLEOTIDE SEQUENCE [LARGE SCALE GENOMIC DNA]</scope>
</reference>
<dbReference type="InterPro" id="IPR029063">
    <property type="entry name" value="SAM-dependent_MTases_sf"/>
</dbReference>
<dbReference type="PANTHER" id="PTHR40048">
    <property type="entry name" value="RHAMNOSYL O-METHYLTRANSFERASE"/>
    <property type="match status" value="1"/>
</dbReference>